<evidence type="ECO:0000256" key="2">
    <source>
        <dbReference type="ARBA" id="ARBA00022801"/>
    </source>
</evidence>
<dbReference type="PATRIC" id="fig|471514.4.peg.1766"/>
<evidence type="ECO:0000313" key="8">
    <source>
        <dbReference type="EMBL" id="KPV40840.1"/>
    </source>
</evidence>
<name>A0A0P9EQS1_9BACL</name>
<dbReference type="Proteomes" id="UP000050482">
    <property type="component" value="Unassembled WGS sequence"/>
</dbReference>
<reference evidence="8 9" key="1">
    <citation type="submission" date="2015-09" db="EMBL/GenBank/DDBJ databases">
        <title>Draft genome sequence of Alicyclobacillus ferrooxydans DSM 22381.</title>
        <authorList>
            <person name="Hemp J."/>
        </authorList>
    </citation>
    <scope>NUCLEOTIDE SEQUENCE [LARGE SCALE GENOMIC DNA]</scope>
    <source>
        <strain evidence="8 9">TC-34</strain>
    </source>
</reference>
<dbReference type="SUPFAM" id="SSF75005">
    <property type="entry name" value="Arabinanase/levansucrase/invertase"/>
    <property type="match status" value="1"/>
</dbReference>
<dbReference type="AlphaFoldDB" id="A0A0P9EQS1"/>
<dbReference type="CDD" id="cd09000">
    <property type="entry name" value="GH43_SXA-like"/>
    <property type="match status" value="1"/>
</dbReference>
<dbReference type="EMBL" id="LJCO01000096">
    <property type="protein sequence ID" value="KPV40840.1"/>
    <property type="molecule type" value="Genomic_DNA"/>
</dbReference>
<evidence type="ECO:0000256" key="5">
    <source>
        <dbReference type="PIRSR" id="PIRSR606710-2"/>
    </source>
</evidence>
<dbReference type="SUPFAM" id="SSF49899">
    <property type="entry name" value="Concanavalin A-like lectins/glucanases"/>
    <property type="match status" value="1"/>
</dbReference>
<dbReference type="PANTHER" id="PTHR42812">
    <property type="entry name" value="BETA-XYLOSIDASE"/>
    <property type="match status" value="1"/>
</dbReference>
<gene>
    <name evidence="8" type="ORF">AN477_21310</name>
</gene>
<dbReference type="OrthoDB" id="9801455at2"/>
<keyword evidence="2 6" id="KW-0378">Hydrolase</keyword>
<evidence type="ECO:0000256" key="6">
    <source>
        <dbReference type="RuleBase" id="RU361187"/>
    </source>
</evidence>
<keyword evidence="9" id="KW-1185">Reference proteome</keyword>
<dbReference type="Pfam" id="PF04616">
    <property type="entry name" value="Glyco_hydro_43"/>
    <property type="match status" value="1"/>
</dbReference>
<proteinExistence type="inferred from homology"/>
<dbReference type="InterPro" id="IPR051795">
    <property type="entry name" value="Glycosyl_Hydrlase_43"/>
</dbReference>
<feature type="active site" description="Proton acceptor" evidence="4">
    <location>
        <position position="15"/>
    </location>
</feature>
<dbReference type="InterPro" id="IPR013320">
    <property type="entry name" value="ConA-like_dom_sf"/>
</dbReference>
<feature type="active site" description="Proton donor" evidence="4">
    <location>
        <position position="187"/>
    </location>
</feature>
<feature type="domain" description="Beta-xylosidase C-terminal Concanavalin A-like" evidence="7">
    <location>
        <begin position="325"/>
        <end position="531"/>
    </location>
</feature>
<dbReference type="InterPro" id="IPR006710">
    <property type="entry name" value="Glyco_hydro_43"/>
</dbReference>
<dbReference type="RefSeq" id="WP_054971201.1">
    <property type="nucleotide sequence ID" value="NZ_LJCO01000096.1"/>
</dbReference>
<dbReference type="InterPro" id="IPR041542">
    <property type="entry name" value="GH43_C2"/>
</dbReference>
<evidence type="ECO:0000313" key="9">
    <source>
        <dbReference type="Proteomes" id="UP000050482"/>
    </source>
</evidence>
<dbReference type="PANTHER" id="PTHR42812:SF12">
    <property type="entry name" value="BETA-XYLOSIDASE-RELATED"/>
    <property type="match status" value="1"/>
</dbReference>
<comment type="similarity">
    <text evidence="1 6">Belongs to the glycosyl hydrolase 43 family.</text>
</comment>
<evidence type="ECO:0000256" key="3">
    <source>
        <dbReference type="ARBA" id="ARBA00023295"/>
    </source>
</evidence>
<sequence length="540" mass="61335">MSNIKNPVLRGFNPDPSILRVGEDYYIATSTFEWFPGVQIHHSKDLVNWRLLTHALTRRSQLDMLGNPDSGGVWAPCLSYSDGVFYLIFTDVKSHMGPFRDTHNYLVTATNIEGPWSDPIYLNSSGFDPSLFHDEDGKKWLVNMLRDYRKGRNPFAGIVMQEYSVEEKRLTGPIYNIFKGTKLGLTEAPHIYKHDGTYYLIVAEGGTRFEHAVTVARSESLFDPFEADPAGPMLTAADNPQLQLQRAGHASLVQTQTGEWYIAYLCGRPLRPSMYCTLGRETALQQVEWTSDGWLRLAGGGHHPQVDVEAPNLPQHPFSSEPVTVHFDEDKLSIHMNTLREPLSEKWASLKSRPGFLRLTGRESLNSLHGQSMVARRQQAFDVEVETLLEFEPESYQHMAGIVYYYNTKNYYYLYVSHDEELGKCLNVIATDHGIYNDVLSRPVSIEGHPQVYLGMRISDEKLQFLYSFDGMRWMTIGGVLDASKISDEHVESPLNGVKMDAGFTGAFVGLCVQDLSGRKKYADFDYFTYRELERTDESE</sequence>
<dbReference type="InterPro" id="IPR023296">
    <property type="entry name" value="Glyco_hydro_beta-prop_sf"/>
</dbReference>
<feature type="site" description="Important for catalytic activity, responsible for pKa modulation of the active site Glu and correct orientation of both the proton donor and substrate" evidence="5">
    <location>
        <position position="128"/>
    </location>
</feature>
<dbReference type="STRING" id="471514.AN477_21310"/>
<evidence type="ECO:0000256" key="1">
    <source>
        <dbReference type="ARBA" id="ARBA00009865"/>
    </source>
</evidence>
<keyword evidence="3 6" id="KW-0326">Glycosidase</keyword>
<accession>A0A0P9EQS1</accession>
<evidence type="ECO:0000259" key="7">
    <source>
        <dbReference type="Pfam" id="PF17851"/>
    </source>
</evidence>
<dbReference type="Pfam" id="PF17851">
    <property type="entry name" value="GH43_C2"/>
    <property type="match status" value="1"/>
</dbReference>
<dbReference type="GO" id="GO:0004553">
    <property type="term" value="F:hydrolase activity, hydrolyzing O-glycosyl compounds"/>
    <property type="evidence" value="ECO:0007669"/>
    <property type="project" value="InterPro"/>
</dbReference>
<dbReference type="Gene3D" id="2.115.10.20">
    <property type="entry name" value="Glycosyl hydrolase domain, family 43"/>
    <property type="match status" value="1"/>
</dbReference>
<protein>
    <submittedName>
        <fullName evidence="8">Beta-xylosidase</fullName>
    </submittedName>
</protein>
<comment type="caution">
    <text evidence="8">The sequence shown here is derived from an EMBL/GenBank/DDBJ whole genome shotgun (WGS) entry which is preliminary data.</text>
</comment>
<dbReference type="Gene3D" id="2.60.120.200">
    <property type="match status" value="1"/>
</dbReference>
<dbReference type="GO" id="GO:0005975">
    <property type="term" value="P:carbohydrate metabolic process"/>
    <property type="evidence" value="ECO:0007669"/>
    <property type="project" value="InterPro"/>
</dbReference>
<organism evidence="8 9">
    <name type="scientific">Alicyclobacillus ferrooxydans</name>
    <dbReference type="NCBI Taxonomy" id="471514"/>
    <lineage>
        <taxon>Bacteria</taxon>
        <taxon>Bacillati</taxon>
        <taxon>Bacillota</taxon>
        <taxon>Bacilli</taxon>
        <taxon>Bacillales</taxon>
        <taxon>Alicyclobacillaceae</taxon>
        <taxon>Alicyclobacillus</taxon>
    </lineage>
</organism>
<evidence type="ECO:0000256" key="4">
    <source>
        <dbReference type="PIRSR" id="PIRSR606710-1"/>
    </source>
</evidence>